<dbReference type="EMBL" id="CP073344">
    <property type="protein sequence ID" value="UTW05057.1"/>
    <property type="molecule type" value="Genomic_DNA"/>
</dbReference>
<accession>A0ABY5H0P5</accession>
<proteinExistence type="predicted"/>
<reference evidence="2" key="1">
    <citation type="submission" date="2021-04" db="EMBL/GenBank/DDBJ databases">
        <title>Oceanospirillales bacteria with DddD are important DMSP degraders in coastal seawater.</title>
        <authorList>
            <person name="Liu J."/>
        </authorList>
    </citation>
    <scope>NUCLEOTIDE SEQUENCE</scope>
    <source>
        <strain evidence="2">GY6</strain>
    </source>
</reference>
<feature type="domain" description="DUF6933" evidence="1">
    <location>
        <begin position="2"/>
        <end position="165"/>
    </location>
</feature>
<keyword evidence="3" id="KW-1185">Reference proteome</keyword>
<sequence length="181" mass="20396">MTIHVTKKLAGKLNKAGFDVPAKSDNKPSPLGDWHANITTIQRRQCIVFTHDQTRFTVALTGVTLKEIKQLDFWLTDMLTSTMLKMDYPEALIQKALDAMGELSFDTDCSRSVQGTLRLMIDGLESYTWDGTDILDLGTYSLSRSLCDRPCTVKGQKECLWPAREMRTLLEALPDSDINIH</sequence>
<dbReference type="InterPro" id="IPR053864">
    <property type="entry name" value="DUF6933"/>
</dbReference>
<gene>
    <name evidence="2" type="ORF">KDX31_08690</name>
</gene>
<evidence type="ECO:0000313" key="3">
    <source>
        <dbReference type="Proteomes" id="UP001059950"/>
    </source>
</evidence>
<name>A0ABY5H0P5_9GAMM</name>
<dbReference type="Proteomes" id="UP001059950">
    <property type="component" value="Chromosome"/>
</dbReference>
<protein>
    <recommendedName>
        <fullName evidence="1">DUF6933 domain-containing protein</fullName>
    </recommendedName>
</protein>
<evidence type="ECO:0000313" key="2">
    <source>
        <dbReference type="EMBL" id="UTW05057.1"/>
    </source>
</evidence>
<evidence type="ECO:0000259" key="1">
    <source>
        <dbReference type="Pfam" id="PF22016"/>
    </source>
</evidence>
<dbReference type="Pfam" id="PF22016">
    <property type="entry name" value="DUF6933"/>
    <property type="match status" value="1"/>
</dbReference>
<organism evidence="2 3">
    <name type="scientific">Amphritea atlantica</name>
    <dbReference type="NCBI Taxonomy" id="355243"/>
    <lineage>
        <taxon>Bacteria</taxon>
        <taxon>Pseudomonadati</taxon>
        <taxon>Pseudomonadota</taxon>
        <taxon>Gammaproteobacteria</taxon>
        <taxon>Oceanospirillales</taxon>
        <taxon>Oceanospirillaceae</taxon>
        <taxon>Amphritea</taxon>
    </lineage>
</organism>